<keyword evidence="1" id="KW-0378">Hydrolase</keyword>
<dbReference type="PANTHER" id="PTHR46066:SF2">
    <property type="entry name" value="CHITINASE DOMAIN-CONTAINING PROTEIN 1"/>
    <property type="match status" value="1"/>
</dbReference>
<evidence type="ECO:0000256" key="2">
    <source>
        <dbReference type="ARBA" id="ARBA00023295"/>
    </source>
</evidence>
<dbReference type="EMBL" id="DXBC01000029">
    <property type="protein sequence ID" value="HIZ78500.1"/>
    <property type="molecule type" value="Genomic_DNA"/>
</dbReference>
<dbReference type="PROSITE" id="PS51910">
    <property type="entry name" value="GH18_2"/>
    <property type="match status" value="1"/>
</dbReference>
<dbReference type="Gene3D" id="3.10.350.10">
    <property type="entry name" value="LysM domain"/>
    <property type="match status" value="1"/>
</dbReference>
<reference evidence="5" key="1">
    <citation type="journal article" date="2021" name="PeerJ">
        <title>Extensive microbial diversity within the chicken gut microbiome revealed by metagenomics and culture.</title>
        <authorList>
            <person name="Gilroy R."/>
            <person name="Ravi A."/>
            <person name="Getino M."/>
            <person name="Pursley I."/>
            <person name="Horton D.L."/>
            <person name="Alikhan N.F."/>
            <person name="Baker D."/>
            <person name="Gharbi K."/>
            <person name="Hall N."/>
            <person name="Watson M."/>
            <person name="Adriaenssens E.M."/>
            <person name="Foster-Nyarko E."/>
            <person name="Jarju S."/>
            <person name="Secka A."/>
            <person name="Antonio M."/>
            <person name="Oren A."/>
            <person name="Chaudhuri R.R."/>
            <person name="La Ragione R."/>
            <person name="Hildebrand F."/>
            <person name="Pallen M.J."/>
        </authorList>
    </citation>
    <scope>NUCLEOTIDE SEQUENCE</scope>
    <source>
        <strain evidence="5">ChiBcec1-1093</strain>
    </source>
</reference>
<feature type="domain" description="GH18" evidence="4">
    <location>
        <begin position="58"/>
        <end position="382"/>
    </location>
</feature>
<dbReference type="InterPro" id="IPR001223">
    <property type="entry name" value="Glyco_hydro18_cat"/>
</dbReference>
<dbReference type="InterPro" id="IPR017853">
    <property type="entry name" value="GH"/>
</dbReference>
<evidence type="ECO:0000259" key="3">
    <source>
        <dbReference type="PROSITE" id="PS51782"/>
    </source>
</evidence>
<dbReference type="InterPro" id="IPR036779">
    <property type="entry name" value="LysM_dom_sf"/>
</dbReference>
<feature type="domain" description="LysM" evidence="3">
    <location>
        <begin position="2"/>
        <end position="46"/>
    </location>
</feature>
<dbReference type="CDD" id="cd02874">
    <property type="entry name" value="GH18_CFLE_spore_hydrolase"/>
    <property type="match status" value="1"/>
</dbReference>
<dbReference type="GO" id="GO:0008061">
    <property type="term" value="F:chitin binding"/>
    <property type="evidence" value="ECO:0007669"/>
    <property type="project" value="InterPro"/>
</dbReference>
<evidence type="ECO:0000313" key="6">
    <source>
        <dbReference type="Proteomes" id="UP000824101"/>
    </source>
</evidence>
<dbReference type="SUPFAM" id="SSF54106">
    <property type="entry name" value="LysM domain"/>
    <property type="match status" value="1"/>
</dbReference>
<dbReference type="Pfam" id="PF00704">
    <property type="entry name" value="Glyco_hydro_18"/>
    <property type="match status" value="1"/>
</dbReference>
<dbReference type="Gene3D" id="3.10.50.10">
    <property type="match status" value="1"/>
</dbReference>
<accession>A0A9D2K472</accession>
<organism evidence="5 6">
    <name type="scientific">Candidatus Lachnoclostridium stercorigallinarum</name>
    <dbReference type="NCBI Taxonomy" id="2838634"/>
    <lineage>
        <taxon>Bacteria</taxon>
        <taxon>Bacillati</taxon>
        <taxon>Bacillota</taxon>
        <taxon>Clostridia</taxon>
        <taxon>Lachnospirales</taxon>
        <taxon>Lachnospiraceae</taxon>
    </lineage>
</organism>
<evidence type="ECO:0000256" key="1">
    <source>
        <dbReference type="ARBA" id="ARBA00022801"/>
    </source>
</evidence>
<sequence>MEIYVVRAGDTAWAIAQKFQIPLERLMWDNQLEEEIPLVVGQALVIRRGDGDGRKQPVISVGYAYPFIRSEILEETLTYLTDVYVFAYRFDREARLIGPDTPDDRMLEEVRALNGSPVLVLASLDENGGFDRELLSWFLNDQEAQEEIIRQVEAVVLEKGFQGVDVDFEYAKEDDSQAFADFVWNIREVINGLGYPVSVTLAPKTRDDQPGALYEGTDYRLLGEAADQALLMTYEWGYSRGQPMAVAPVNLVRRVADYAVSRIPREKLLLGIPNYGYDWPLPFRQGETEAKSIGNVEAVRLAAEKGAEIFYDELSQAPYFHYREDGTDHVVWFEDPRSIRAKLQLVEDYGLAGAGYWQIMRLFRANWLLLADRFAIYKRNMT</sequence>
<dbReference type="InterPro" id="IPR041704">
    <property type="entry name" value="CFLE_GH18"/>
</dbReference>
<dbReference type="AlphaFoldDB" id="A0A9D2K472"/>
<dbReference type="GO" id="GO:0016798">
    <property type="term" value="F:hydrolase activity, acting on glycosyl bonds"/>
    <property type="evidence" value="ECO:0007669"/>
    <property type="project" value="UniProtKB-KW"/>
</dbReference>
<dbReference type="SUPFAM" id="SSF51445">
    <property type="entry name" value="(Trans)glycosidases"/>
    <property type="match status" value="1"/>
</dbReference>
<dbReference type="InterPro" id="IPR029070">
    <property type="entry name" value="Chitinase_insertion_sf"/>
</dbReference>
<comment type="caution">
    <text evidence="5">The sequence shown here is derived from an EMBL/GenBank/DDBJ whole genome shotgun (WGS) entry which is preliminary data.</text>
</comment>
<evidence type="ECO:0000313" key="5">
    <source>
        <dbReference type="EMBL" id="HIZ78500.1"/>
    </source>
</evidence>
<gene>
    <name evidence="5" type="ORF">IAA17_01730</name>
</gene>
<name>A0A9D2K472_9FIRM</name>
<dbReference type="GO" id="GO:0070492">
    <property type="term" value="F:oligosaccharide binding"/>
    <property type="evidence" value="ECO:0007669"/>
    <property type="project" value="TreeGrafter"/>
</dbReference>
<proteinExistence type="predicted"/>
<dbReference type="Pfam" id="PF01476">
    <property type="entry name" value="LysM"/>
    <property type="match status" value="1"/>
</dbReference>
<evidence type="ECO:0000259" key="4">
    <source>
        <dbReference type="PROSITE" id="PS51910"/>
    </source>
</evidence>
<protein>
    <submittedName>
        <fullName evidence="5">LysM peptidoglycan-binding domain-containing protein</fullName>
    </submittedName>
</protein>
<dbReference type="SMART" id="SM00257">
    <property type="entry name" value="LysM"/>
    <property type="match status" value="1"/>
</dbReference>
<dbReference type="InterPro" id="IPR011583">
    <property type="entry name" value="Chitinase_II/V-like_cat"/>
</dbReference>
<dbReference type="PROSITE" id="PS51782">
    <property type="entry name" value="LYSM"/>
    <property type="match status" value="1"/>
</dbReference>
<dbReference type="GO" id="GO:0012505">
    <property type="term" value="C:endomembrane system"/>
    <property type="evidence" value="ECO:0007669"/>
    <property type="project" value="TreeGrafter"/>
</dbReference>
<dbReference type="CDD" id="cd00118">
    <property type="entry name" value="LysM"/>
    <property type="match status" value="1"/>
</dbReference>
<reference evidence="5" key="2">
    <citation type="submission" date="2021-04" db="EMBL/GenBank/DDBJ databases">
        <authorList>
            <person name="Gilroy R."/>
        </authorList>
    </citation>
    <scope>NUCLEOTIDE SEQUENCE</scope>
    <source>
        <strain evidence="5">ChiBcec1-1093</strain>
    </source>
</reference>
<dbReference type="Proteomes" id="UP000824101">
    <property type="component" value="Unassembled WGS sequence"/>
</dbReference>
<dbReference type="InterPro" id="IPR018392">
    <property type="entry name" value="LysM"/>
</dbReference>
<dbReference type="GO" id="GO:0005975">
    <property type="term" value="P:carbohydrate metabolic process"/>
    <property type="evidence" value="ECO:0007669"/>
    <property type="project" value="InterPro"/>
</dbReference>
<dbReference type="Gene3D" id="3.20.20.80">
    <property type="entry name" value="Glycosidases"/>
    <property type="match status" value="1"/>
</dbReference>
<dbReference type="PANTHER" id="PTHR46066">
    <property type="entry name" value="CHITINASE DOMAIN-CONTAINING PROTEIN 1 FAMILY MEMBER"/>
    <property type="match status" value="1"/>
</dbReference>
<dbReference type="SMART" id="SM00636">
    <property type="entry name" value="Glyco_18"/>
    <property type="match status" value="1"/>
</dbReference>
<keyword evidence="2" id="KW-0326">Glycosidase</keyword>